<accession>A0ACB8U3Z3</accession>
<gene>
    <name evidence="1" type="ORF">BDY19DRAFT_158710</name>
</gene>
<name>A0ACB8U3Z3_9APHY</name>
<proteinExistence type="predicted"/>
<evidence type="ECO:0000313" key="1">
    <source>
        <dbReference type="EMBL" id="KAI0088955.1"/>
    </source>
</evidence>
<dbReference type="EMBL" id="MU274912">
    <property type="protein sequence ID" value="KAI0088955.1"/>
    <property type="molecule type" value="Genomic_DNA"/>
</dbReference>
<organism evidence="1 2">
    <name type="scientific">Irpex rosettiformis</name>
    <dbReference type="NCBI Taxonomy" id="378272"/>
    <lineage>
        <taxon>Eukaryota</taxon>
        <taxon>Fungi</taxon>
        <taxon>Dikarya</taxon>
        <taxon>Basidiomycota</taxon>
        <taxon>Agaricomycotina</taxon>
        <taxon>Agaricomycetes</taxon>
        <taxon>Polyporales</taxon>
        <taxon>Irpicaceae</taxon>
        <taxon>Irpex</taxon>
    </lineage>
</organism>
<reference evidence="1" key="1">
    <citation type="journal article" date="2021" name="Environ. Microbiol.">
        <title>Gene family expansions and transcriptome signatures uncover fungal adaptations to wood decay.</title>
        <authorList>
            <person name="Hage H."/>
            <person name="Miyauchi S."/>
            <person name="Viragh M."/>
            <person name="Drula E."/>
            <person name="Min B."/>
            <person name="Chaduli D."/>
            <person name="Navarro D."/>
            <person name="Favel A."/>
            <person name="Norest M."/>
            <person name="Lesage-Meessen L."/>
            <person name="Balint B."/>
            <person name="Merenyi Z."/>
            <person name="de Eugenio L."/>
            <person name="Morin E."/>
            <person name="Martinez A.T."/>
            <person name="Baldrian P."/>
            <person name="Stursova M."/>
            <person name="Martinez M.J."/>
            <person name="Novotny C."/>
            <person name="Magnuson J.K."/>
            <person name="Spatafora J.W."/>
            <person name="Maurice S."/>
            <person name="Pangilinan J."/>
            <person name="Andreopoulos W."/>
            <person name="LaButti K."/>
            <person name="Hundley H."/>
            <person name="Na H."/>
            <person name="Kuo A."/>
            <person name="Barry K."/>
            <person name="Lipzen A."/>
            <person name="Henrissat B."/>
            <person name="Riley R."/>
            <person name="Ahrendt S."/>
            <person name="Nagy L.G."/>
            <person name="Grigoriev I.V."/>
            <person name="Martin F."/>
            <person name="Rosso M.N."/>
        </authorList>
    </citation>
    <scope>NUCLEOTIDE SEQUENCE</scope>
    <source>
        <strain evidence="1">CBS 384.51</strain>
    </source>
</reference>
<evidence type="ECO:0000313" key="2">
    <source>
        <dbReference type="Proteomes" id="UP001055072"/>
    </source>
</evidence>
<dbReference type="Proteomes" id="UP001055072">
    <property type="component" value="Unassembled WGS sequence"/>
</dbReference>
<comment type="caution">
    <text evidence="1">The sequence shown here is derived from an EMBL/GenBank/DDBJ whole genome shotgun (WGS) entry which is preliminary data.</text>
</comment>
<sequence>MSSIFSNFKRKARSRAKAEHTSTSKAKPLDILPGLTEIEEEDPRPSTSSTSSTYSFTSPYYLSPTYRASRSIGDSQILVTGSSKSTFQDAADRKRDSRRVVLTGVEGLTFEDFFPVSAAPPRPAPSPPRVVARLPSPRRPAFEDPFAVIESPLDSINFRFSGLHLEFDGPTTPSTGRSSSPTPSFASSRTTSTTTSTASATPRTSIFTPPTSDDESQAKPHHYSNLDRAPTCKSHRASVLYMKPVPEMQRRSRRRESAVFSAIPAREEADDSDSEDVSWFARELSDFVCMLPSVPEPLLHETRRSRPDSFLPPPRATVDRSTYDQTSSRVSRLYTQTPYGPSVQLDPTFPQKKRHGVPSRPPPPPPIIIEPPPSPTMEEKTEELLAMLANAAMDLNFPGTGLTGSSLELPPSVPVTPSSAFAIVSPPPSRPPPRSSIPADVDFFDDNRSPEERAPFSGEHEDSIEFNIDNLSGAEYSPTPTCGFSVYSQASVSLDTIPVELETPKRRGGFNCETPVSPAMPDSTFVACPLFPFVMEAPLQSRLIIVS</sequence>
<protein>
    <submittedName>
        <fullName evidence="1">Uncharacterized protein</fullName>
    </submittedName>
</protein>
<keyword evidence="2" id="KW-1185">Reference proteome</keyword>